<keyword evidence="1" id="KW-0812">Transmembrane</keyword>
<evidence type="ECO:0008006" key="3">
    <source>
        <dbReference type="Google" id="ProtNLM"/>
    </source>
</evidence>
<reference evidence="2" key="1">
    <citation type="submission" date="2018-05" db="EMBL/GenBank/DDBJ databases">
        <authorList>
            <person name="Lanie J.A."/>
            <person name="Ng W.-L."/>
            <person name="Kazmierczak K.M."/>
            <person name="Andrzejewski T.M."/>
            <person name="Davidsen T.M."/>
            <person name="Wayne K.J."/>
            <person name="Tettelin H."/>
            <person name="Glass J.I."/>
            <person name="Rusch D."/>
            <person name="Podicherti R."/>
            <person name="Tsui H.-C.T."/>
            <person name="Winkler M.E."/>
        </authorList>
    </citation>
    <scope>NUCLEOTIDE SEQUENCE</scope>
</reference>
<name>A0A381WHG0_9ZZZZ</name>
<dbReference type="EMBL" id="UINC01011676">
    <property type="protein sequence ID" value="SVA51377.1"/>
    <property type="molecule type" value="Genomic_DNA"/>
</dbReference>
<sequence>VESCPNIGGGEIRRRLFMGYLGLILTIAVIVFTIIFNPGQLRALVFFPALLMGITFFEAWDKTCIINAYFGIKNLGQKNQRERDFNSLKI</sequence>
<keyword evidence="1" id="KW-0472">Membrane</keyword>
<evidence type="ECO:0000256" key="1">
    <source>
        <dbReference type="SAM" id="Phobius"/>
    </source>
</evidence>
<accession>A0A381WHG0</accession>
<keyword evidence="1" id="KW-1133">Transmembrane helix</keyword>
<gene>
    <name evidence="2" type="ORF">METZ01_LOCUS104231</name>
</gene>
<proteinExistence type="predicted"/>
<dbReference type="AlphaFoldDB" id="A0A381WHG0"/>
<protein>
    <recommendedName>
        <fullName evidence="3">DUF2892 domain-containing protein</fullName>
    </recommendedName>
</protein>
<feature type="non-terminal residue" evidence="2">
    <location>
        <position position="1"/>
    </location>
</feature>
<feature type="non-terminal residue" evidence="2">
    <location>
        <position position="90"/>
    </location>
</feature>
<evidence type="ECO:0000313" key="2">
    <source>
        <dbReference type="EMBL" id="SVA51377.1"/>
    </source>
</evidence>
<feature type="transmembrane region" description="Helical" evidence="1">
    <location>
        <begin position="16"/>
        <end position="35"/>
    </location>
</feature>
<feature type="transmembrane region" description="Helical" evidence="1">
    <location>
        <begin position="41"/>
        <end position="60"/>
    </location>
</feature>
<organism evidence="2">
    <name type="scientific">marine metagenome</name>
    <dbReference type="NCBI Taxonomy" id="408172"/>
    <lineage>
        <taxon>unclassified sequences</taxon>
        <taxon>metagenomes</taxon>
        <taxon>ecological metagenomes</taxon>
    </lineage>
</organism>